<evidence type="ECO:0000313" key="6">
    <source>
        <dbReference type="EMBL" id="PMB75880.1"/>
    </source>
</evidence>
<dbReference type="EMBL" id="PNIM01000005">
    <property type="protein sequence ID" value="PMB75880.1"/>
    <property type="molecule type" value="Genomic_DNA"/>
</dbReference>
<protein>
    <submittedName>
        <fullName evidence="4">FAA hydrolase family protein</fullName>
    </submittedName>
    <submittedName>
        <fullName evidence="6">Fumarylacetoacetate hydrolase family protein</fullName>
    </submittedName>
</protein>
<dbReference type="GeneID" id="12450219"/>
<dbReference type="InterPro" id="IPR051121">
    <property type="entry name" value="FAH"/>
</dbReference>
<evidence type="ECO:0000256" key="1">
    <source>
        <dbReference type="ARBA" id="ARBA00010211"/>
    </source>
</evidence>
<dbReference type="RefSeq" id="WP_014558260.1">
    <property type="nucleotide sequence ID" value="NZ_DSFH01000051.1"/>
</dbReference>
<dbReference type="Gene3D" id="3.90.850.10">
    <property type="entry name" value="Fumarylacetoacetase-like, C-terminal domain"/>
    <property type="match status" value="1"/>
</dbReference>
<keyword evidence="6" id="KW-0378">Hydrolase</keyword>
<dbReference type="Proteomes" id="UP000652307">
    <property type="component" value="Unassembled WGS sequence"/>
</dbReference>
<organism evidence="6 7">
    <name type="scientific">Fervidicoccus fontis</name>
    <dbReference type="NCBI Taxonomy" id="683846"/>
    <lineage>
        <taxon>Archaea</taxon>
        <taxon>Thermoproteota</taxon>
        <taxon>Thermoprotei</taxon>
        <taxon>Fervidicoccales</taxon>
        <taxon>Fervidicoccaceae</taxon>
        <taxon>Fervidicoccus</taxon>
    </lineage>
</organism>
<reference evidence="6 7" key="1">
    <citation type="submission" date="2018-01" db="EMBL/GenBank/DDBJ databases">
        <title>Metagenomic assembled genomes from two thermal pools in the Uzon Caldera, Kamchatka, Russia.</title>
        <authorList>
            <person name="Wilkins L."/>
            <person name="Ettinger C."/>
        </authorList>
    </citation>
    <scope>NUCLEOTIDE SEQUENCE [LARGE SCALE GENOMIC DNA]</scope>
    <source>
        <strain evidence="6">ZAV-06</strain>
    </source>
</reference>
<dbReference type="GO" id="GO:0016787">
    <property type="term" value="F:hydrolase activity"/>
    <property type="evidence" value="ECO:0007669"/>
    <property type="project" value="UniProtKB-KW"/>
</dbReference>
<dbReference type="GO" id="GO:0016853">
    <property type="term" value="F:isomerase activity"/>
    <property type="evidence" value="ECO:0007669"/>
    <property type="project" value="UniProtKB-ARBA"/>
</dbReference>
<dbReference type="InterPro" id="IPR036663">
    <property type="entry name" value="Fumarylacetoacetase_C_sf"/>
</dbReference>
<evidence type="ECO:0000313" key="7">
    <source>
        <dbReference type="Proteomes" id="UP000237153"/>
    </source>
</evidence>
<keyword evidence="2" id="KW-0479">Metal-binding</keyword>
<dbReference type="Pfam" id="PF01557">
    <property type="entry name" value="FAA_hydrolase"/>
    <property type="match status" value="1"/>
</dbReference>
<feature type="domain" description="Fumarylacetoacetase-like C-terminal" evidence="3">
    <location>
        <begin position="94"/>
        <end position="301"/>
    </location>
</feature>
<dbReference type="PANTHER" id="PTHR42796:SF4">
    <property type="entry name" value="FUMARYLACETOACETATE HYDROLASE DOMAIN-CONTAINING PROTEIN 2A"/>
    <property type="match status" value="1"/>
</dbReference>
<dbReference type="AlphaFoldDB" id="A0A2J6N8S7"/>
<proteinExistence type="inferred from homology"/>
<dbReference type="FunFam" id="3.90.850.10:FF:000002">
    <property type="entry name" value="2-hydroxyhepta-2,4-diene-1,7-dioate isomerase"/>
    <property type="match status" value="1"/>
</dbReference>
<sequence length="304" mass="34232">MKLLTFSIKGEKKVGLLTEKGVLDLPQAFKKVYKSNYAPDFFYSMKKLILMEKEAKKLIEEIEAKSLDLDLEGNIYLKKGEFKWEPPVLDSEKFLCVAVNYKQHGQESGLKPPSRPYFFPKFPTSLVGHEDNILKPKVSEKVDWEVELGVVIGKAGKYIKKDDADEHIFGYTIVNDITMRDWQFPPLGSLGLDWIGGKTMDLSTPVGPYIVTKDEIDNPNNLKLYLRVNGSIEQNGSTNDLIFNVEELIEWSSKGITLRPGDIISTGTPSGVGHSKNKYLKGGDEVEAEVEKIGILRNFVVEEL</sequence>
<comment type="caution">
    <text evidence="6">The sequence shown here is derived from an EMBL/GenBank/DDBJ whole genome shotgun (WGS) entry which is preliminary data.</text>
</comment>
<dbReference type="SUPFAM" id="SSF56529">
    <property type="entry name" value="FAH"/>
    <property type="match status" value="1"/>
</dbReference>
<dbReference type="GO" id="GO:0046872">
    <property type="term" value="F:metal ion binding"/>
    <property type="evidence" value="ECO:0007669"/>
    <property type="project" value="UniProtKB-KW"/>
</dbReference>
<accession>A0A2J6N8S7</accession>
<evidence type="ECO:0000313" key="5">
    <source>
        <dbReference type="EMBL" id="MBE9390491.1"/>
    </source>
</evidence>
<dbReference type="EMBL" id="JADEZV010000001">
    <property type="protein sequence ID" value="MBE9390491.1"/>
    <property type="molecule type" value="Genomic_DNA"/>
</dbReference>
<gene>
    <name evidence="6" type="ORF">C0188_01485</name>
    <name evidence="4" type="ORF">ENO39_03650</name>
    <name evidence="5" type="ORF">IOK49_00095</name>
</gene>
<dbReference type="OMA" id="NCRKVIC"/>
<evidence type="ECO:0000256" key="2">
    <source>
        <dbReference type="ARBA" id="ARBA00022723"/>
    </source>
</evidence>
<evidence type="ECO:0000313" key="4">
    <source>
        <dbReference type="EMBL" id="HEW64132.1"/>
    </source>
</evidence>
<name>A0A2J6N8S7_9CREN</name>
<comment type="similarity">
    <text evidence="1">Belongs to the FAH family.</text>
</comment>
<dbReference type="InterPro" id="IPR011234">
    <property type="entry name" value="Fumarylacetoacetase-like_C"/>
</dbReference>
<dbReference type="Proteomes" id="UP000237153">
    <property type="component" value="Unassembled WGS sequence"/>
</dbReference>
<reference evidence="4" key="2">
    <citation type="journal article" date="2020" name="mSystems">
        <title>Genome- and Community-Level Interaction Insights into Carbon Utilization and Element Cycling Functions of Hydrothermarchaeota in Hydrothermal Sediment.</title>
        <authorList>
            <person name="Zhou Z."/>
            <person name="Liu Y."/>
            <person name="Xu W."/>
            <person name="Pan J."/>
            <person name="Luo Z.H."/>
            <person name="Li M."/>
        </authorList>
    </citation>
    <scope>NUCLEOTIDE SEQUENCE [LARGE SCALE GENOMIC DNA]</scope>
    <source>
        <strain evidence="4">SpSt-1261</strain>
    </source>
</reference>
<dbReference type="Proteomes" id="UP000886076">
    <property type="component" value="Unassembled WGS sequence"/>
</dbReference>
<dbReference type="GO" id="GO:0019752">
    <property type="term" value="P:carboxylic acid metabolic process"/>
    <property type="evidence" value="ECO:0007669"/>
    <property type="project" value="UniProtKB-ARBA"/>
</dbReference>
<dbReference type="EMBL" id="DSFH01000051">
    <property type="protein sequence ID" value="HEW64132.1"/>
    <property type="molecule type" value="Genomic_DNA"/>
</dbReference>
<evidence type="ECO:0000259" key="3">
    <source>
        <dbReference type="Pfam" id="PF01557"/>
    </source>
</evidence>
<dbReference type="PANTHER" id="PTHR42796">
    <property type="entry name" value="FUMARYLACETOACETATE HYDROLASE DOMAIN-CONTAINING PROTEIN 2A-RELATED"/>
    <property type="match status" value="1"/>
</dbReference>
<reference evidence="5" key="3">
    <citation type="submission" date="2020-10" db="EMBL/GenBank/DDBJ databases">
        <title>Fervidococcus fontis strain 3639Fd - the first crenarchaeon capable of growth on lipids.</title>
        <authorList>
            <person name="Kochetkova T.V."/>
            <person name="Elcheninov A.G."/>
            <person name="Toschakov S.V."/>
            <person name="Kublanov I.V."/>
        </authorList>
    </citation>
    <scope>NUCLEOTIDE SEQUENCE</scope>
    <source>
        <strain evidence="5">3639Fd</strain>
    </source>
</reference>